<sequence>METVLQSNKSSYEKKIALFNCLKEIKVEKLEPSEEQRVKLFVRGKMKFQKTIETLITLLKNDERLVVNRELLKSTIIELTLKQDLNLLKLLMSSPEIKQKFFTEVEKGVLVFNQIKFQNFISNKQFLPDSFTQYKNKIGLVADRQYLANSGEVVLA</sequence>
<evidence type="ECO:0000259" key="1">
    <source>
        <dbReference type="Pfam" id="PF12564"/>
    </source>
</evidence>
<reference evidence="2 3" key="1">
    <citation type="submission" date="2018-06" db="EMBL/GenBank/DDBJ databases">
        <title>Comparative genomics reveals the genomic features of Rhizophagus irregularis, R. cerebriforme, R. diaphanum and Gigaspora rosea, and their symbiotic lifestyle signature.</title>
        <authorList>
            <person name="Morin E."/>
            <person name="San Clemente H."/>
            <person name="Chen E.C.H."/>
            <person name="De La Providencia I."/>
            <person name="Hainaut M."/>
            <person name="Kuo A."/>
            <person name="Kohler A."/>
            <person name="Murat C."/>
            <person name="Tang N."/>
            <person name="Roy S."/>
            <person name="Loubradou J."/>
            <person name="Henrissat B."/>
            <person name="Grigoriev I.V."/>
            <person name="Corradi N."/>
            <person name="Roux C."/>
            <person name="Martin F.M."/>
        </authorList>
    </citation>
    <scope>NUCLEOTIDE SEQUENCE [LARGE SCALE GENOMIC DNA]</scope>
    <source>
        <strain evidence="2 3">DAOM 227022</strain>
    </source>
</reference>
<dbReference type="EMBL" id="QKYT01002131">
    <property type="protein sequence ID" value="RIA78761.1"/>
    <property type="molecule type" value="Genomic_DNA"/>
</dbReference>
<evidence type="ECO:0000313" key="2">
    <source>
        <dbReference type="EMBL" id="RIA78761.1"/>
    </source>
</evidence>
<proteinExistence type="predicted"/>
<organism evidence="2 3">
    <name type="scientific">Glomus cerebriforme</name>
    <dbReference type="NCBI Taxonomy" id="658196"/>
    <lineage>
        <taxon>Eukaryota</taxon>
        <taxon>Fungi</taxon>
        <taxon>Fungi incertae sedis</taxon>
        <taxon>Mucoromycota</taxon>
        <taxon>Glomeromycotina</taxon>
        <taxon>Glomeromycetes</taxon>
        <taxon>Glomerales</taxon>
        <taxon>Glomeraceae</taxon>
        <taxon>Glomus</taxon>
    </lineage>
</organism>
<comment type="caution">
    <text evidence="2">The sequence shown here is derived from an EMBL/GenBank/DDBJ whole genome shotgun (WGS) entry which is preliminary data.</text>
</comment>
<dbReference type="STRING" id="658196.A0A397S7Q6"/>
<protein>
    <submittedName>
        <fullName evidence="2">Type III restriction/modification enzyme methylation subunit-domain-containing protein</fullName>
    </submittedName>
</protein>
<dbReference type="AlphaFoldDB" id="A0A397S7Q6"/>
<feature type="domain" description="Type III restriction/modification enzyme methylation subunit" evidence="1">
    <location>
        <begin position="85"/>
        <end position="140"/>
    </location>
</feature>
<dbReference type="Pfam" id="PF12564">
    <property type="entry name" value="TypeIII_RM_meth"/>
    <property type="match status" value="1"/>
</dbReference>
<gene>
    <name evidence="2" type="ORF">C1645_842392</name>
</gene>
<dbReference type="OrthoDB" id="2428655at2759"/>
<name>A0A397S7Q6_9GLOM</name>
<evidence type="ECO:0000313" key="3">
    <source>
        <dbReference type="Proteomes" id="UP000265703"/>
    </source>
</evidence>
<accession>A0A397S7Q6</accession>
<dbReference type="InterPro" id="IPR022221">
    <property type="entry name" value="TypeIII_RM_meth"/>
</dbReference>
<keyword evidence="3" id="KW-1185">Reference proteome</keyword>
<dbReference type="Proteomes" id="UP000265703">
    <property type="component" value="Unassembled WGS sequence"/>
</dbReference>